<gene>
    <name evidence="1" type="ORF">DM484_04915</name>
</gene>
<name>A0A2W4TLI5_9GAMM</name>
<reference evidence="1 2" key="1">
    <citation type="journal article" date="2018" name="Aquat. Microb. Ecol.">
        <title>Gammaproteobacterial methanotrophs dominate.</title>
        <authorList>
            <person name="Rissanen A.J."/>
            <person name="Saarenheimo J."/>
            <person name="Tiirola M."/>
            <person name="Peura S."/>
            <person name="Aalto S.L."/>
            <person name="Karvinen A."/>
            <person name="Nykanen H."/>
        </authorList>
    </citation>
    <scope>NUCLEOTIDE SEQUENCE [LARGE SCALE GENOMIC DNA]</scope>
    <source>
        <strain evidence="1">AMbin10</strain>
    </source>
</reference>
<dbReference type="Pfam" id="PF05990">
    <property type="entry name" value="DUF900"/>
    <property type="match status" value="1"/>
</dbReference>
<organism evidence="1 2">
    <name type="scientific">Candidatus Methylumidiphilus alinenensis</name>
    <dbReference type="NCBI Taxonomy" id="2202197"/>
    <lineage>
        <taxon>Bacteria</taxon>
        <taxon>Pseudomonadati</taxon>
        <taxon>Pseudomonadota</taxon>
        <taxon>Gammaproteobacteria</taxon>
        <taxon>Methylococcales</taxon>
        <taxon>Candidatus Methylumidiphilus</taxon>
    </lineage>
</organism>
<dbReference type="InterPro" id="IPR010297">
    <property type="entry name" value="DUF900_hydrolase"/>
</dbReference>
<evidence type="ECO:0000313" key="1">
    <source>
        <dbReference type="EMBL" id="PZN83237.1"/>
    </source>
</evidence>
<dbReference type="AlphaFoldDB" id="A0A2W4TLI5"/>
<evidence type="ECO:0000313" key="2">
    <source>
        <dbReference type="Proteomes" id="UP000249396"/>
    </source>
</evidence>
<sequence>MLGPLKTLSDAEFSSALGTTKDDLLVYIHGFNVTFEDAITRTAQIAFDFGFPGAPIAYTWPSGTRSPPLHRQRQEF</sequence>
<accession>A0A2W4TLI5</accession>
<dbReference type="EMBL" id="QJPH01000190">
    <property type="protein sequence ID" value="PZN83237.1"/>
    <property type="molecule type" value="Genomic_DNA"/>
</dbReference>
<proteinExistence type="predicted"/>
<dbReference type="Proteomes" id="UP000249396">
    <property type="component" value="Unassembled WGS sequence"/>
</dbReference>
<protein>
    <recommendedName>
        <fullName evidence="3">Alpha/beta hydrolase</fullName>
    </recommendedName>
</protein>
<evidence type="ECO:0008006" key="3">
    <source>
        <dbReference type="Google" id="ProtNLM"/>
    </source>
</evidence>
<comment type="caution">
    <text evidence="1">The sequence shown here is derived from an EMBL/GenBank/DDBJ whole genome shotgun (WGS) entry which is preliminary data.</text>
</comment>